<dbReference type="STRING" id="311410.LA5095_04603"/>
<dbReference type="PANTHER" id="PTHR34822">
    <property type="entry name" value="GRPB DOMAIN PROTEIN (AFU_ORTHOLOGUE AFUA_1G01530)"/>
    <property type="match status" value="1"/>
</dbReference>
<keyword evidence="2" id="KW-1185">Reference proteome</keyword>
<reference evidence="2" key="1">
    <citation type="submission" date="2015-07" db="EMBL/GenBank/DDBJ databases">
        <authorList>
            <person name="Rodrigo-Torres Lidia"/>
            <person name="Arahal R.David."/>
        </authorList>
    </citation>
    <scope>NUCLEOTIDE SEQUENCE [LARGE SCALE GENOMIC DNA]</scope>
    <source>
        <strain evidence="2">CECT 5096</strain>
    </source>
</reference>
<keyword evidence="1" id="KW-0808">Transferase</keyword>
<gene>
    <name evidence="1" type="ORF">LA5096_01582</name>
</gene>
<name>A0A0M6ZIF4_9HYPH</name>
<evidence type="ECO:0000313" key="1">
    <source>
        <dbReference type="EMBL" id="CTQ67830.1"/>
    </source>
</evidence>
<dbReference type="EMBL" id="CXWC01000003">
    <property type="protein sequence ID" value="CTQ67830.1"/>
    <property type="molecule type" value="Genomic_DNA"/>
</dbReference>
<dbReference type="Pfam" id="PF04229">
    <property type="entry name" value="GrpB"/>
    <property type="match status" value="1"/>
</dbReference>
<dbReference type="InterPro" id="IPR043519">
    <property type="entry name" value="NT_sf"/>
</dbReference>
<dbReference type="GO" id="GO:0016301">
    <property type="term" value="F:kinase activity"/>
    <property type="evidence" value="ECO:0007669"/>
    <property type="project" value="UniProtKB-KW"/>
</dbReference>
<keyword evidence="1" id="KW-0418">Kinase</keyword>
<dbReference type="Gene3D" id="3.30.460.10">
    <property type="entry name" value="Beta Polymerase, domain 2"/>
    <property type="match status" value="1"/>
</dbReference>
<dbReference type="SUPFAM" id="SSF81301">
    <property type="entry name" value="Nucleotidyltransferase"/>
    <property type="match status" value="1"/>
</dbReference>
<dbReference type="InterPro" id="IPR007344">
    <property type="entry name" value="GrpB/CoaE"/>
</dbReference>
<accession>A0A0M6ZIF4</accession>
<dbReference type="RefSeq" id="WP_055119232.1">
    <property type="nucleotide sequence ID" value="NZ_CXWA01000007.1"/>
</dbReference>
<dbReference type="AlphaFoldDB" id="A0A0M6ZIF4"/>
<organism evidence="1 2">
    <name type="scientific">Roseibium album</name>
    <dbReference type="NCBI Taxonomy" id="311410"/>
    <lineage>
        <taxon>Bacteria</taxon>
        <taxon>Pseudomonadati</taxon>
        <taxon>Pseudomonadota</taxon>
        <taxon>Alphaproteobacteria</taxon>
        <taxon>Hyphomicrobiales</taxon>
        <taxon>Stappiaceae</taxon>
        <taxon>Roseibium</taxon>
    </lineage>
</organism>
<proteinExistence type="predicted"/>
<dbReference type="OrthoDB" id="9799092at2"/>
<protein>
    <submittedName>
        <fullName evidence="1">Dephospho-CoA kinase/protein folding accessory domain-containing protein</fullName>
    </submittedName>
</protein>
<dbReference type="PANTHER" id="PTHR34822:SF1">
    <property type="entry name" value="GRPB FAMILY PROTEIN"/>
    <property type="match status" value="1"/>
</dbReference>
<sequence length="180" mass="20430">MAIKLFSHDPDWIKQAELLIFDLSRLLGDKASRIDHVGSTAVPGLSAKPKLHIDITLRPDIEPVSLCPPFYLFGYANPGIVRREGEIQLTRPAGRRMFPYLPCGRPTLMAHRLCLCRSGRTASRHRRNFRDALRSDPVTAANYQQLKQELVARFGPAEDWERYNSGKTSFITNVLSQLRT</sequence>
<dbReference type="GeneID" id="97669001"/>
<evidence type="ECO:0000313" key="2">
    <source>
        <dbReference type="Proteomes" id="UP000049983"/>
    </source>
</evidence>
<dbReference type="Proteomes" id="UP000049983">
    <property type="component" value="Unassembled WGS sequence"/>
</dbReference>